<reference evidence="1" key="1">
    <citation type="submission" date="2022-12" db="EMBL/GenBank/DDBJ databases">
        <title>Clostridium sp. nov., isolated from industrial wastewater.</title>
        <authorList>
            <person name="Jiayan W."/>
        </authorList>
    </citation>
    <scope>NUCLEOTIDE SEQUENCE</scope>
    <source>
        <strain evidence="1">ZC22-4</strain>
    </source>
</reference>
<organism evidence="1 2">
    <name type="scientific">Clostridium brassicae</name>
    <dbReference type="NCBI Taxonomy" id="2999072"/>
    <lineage>
        <taxon>Bacteria</taxon>
        <taxon>Bacillati</taxon>
        <taxon>Bacillota</taxon>
        <taxon>Clostridia</taxon>
        <taxon>Eubacteriales</taxon>
        <taxon>Clostridiaceae</taxon>
        <taxon>Clostridium</taxon>
    </lineage>
</organism>
<dbReference type="EMBL" id="JAPQFJ010000003">
    <property type="protein sequence ID" value="MCY6957852.1"/>
    <property type="molecule type" value="Genomic_DNA"/>
</dbReference>
<evidence type="ECO:0000313" key="2">
    <source>
        <dbReference type="Proteomes" id="UP001144612"/>
    </source>
</evidence>
<name>A0ABT4D6E7_9CLOT</name>
<dbReference type="RefSeq" id="WP_268060254.1">
    <property type="nucleotide sequence ID" value="NZ_JAPQFJ010000003.1"/>
</dbReference>
<keyword evidence="2" id="KW-1185">Reference proteome</keyword>
<protein>
    <submittedName>
        <fullName evidence="1">Uncharacterized protein</fullName>
    </submittedName>
</protein>
<evidence type="ECO:0000313" key="1">
    <source>
        <dbReference type="EMBL" id="MCY6957852.1"/>
    </source>
</evidence>
<comment type="caution">
    <text evidence="1">The sequence shown here is derived from an EMBL/GenBank/DDBJ whole genome shotgun (WGS) entry which is preliminary data.</text>
</comment>
<dbReference type="Proteomes" id="UP001144612">
    <property type="component" value="Unassembled WGS sequence"/>
</dbReference>
<sequence length="127" mass="14651">MNSNLYKLQKDFEIYLNNISTLTNKSLEEVYKQARDLSETTPMSISDALAVTANKINDVYVEKNIKQENMYSSYKVTSIQPWKMKAVTSNNTLQHLAMAGYCTNKELQDMNIIKLNRNKRRSKSSKS</sequence>
<gene>
    <name evidence="1" type="ORF">OW729_04445</name>
</gene>
<proteinExistence type="predicted"/>
<accession>A0ABT4D6E7</accession>